<organism evidence="2 3">
    <name type="scientific">Methylobacterium oryzihabitans</name>
    <dbReference type="NCBI Taxonomy" id="2499852"/>
    <lineage>
        <taxon>Bacteria</taxon>
        <taxon>Pseudomonadati</taxon>
        <taxon>Pseudomonadota</taxon>
        <taxon>Alphaproteobacteria</taxon>
        <taxon>Hyphomicrobiales</taxon>
        <taxon>Methylobacteriaceae</taxon>
        <taxon>Methylobacterium</taxon>
    </lineage>
</organism>
<dbReference type="PROSITE" id="PS50943">
    <property type="entry name" value="HTH_CROC1"/>
    <property type="match status" value="1"/>
</dbReference>
<reference evidence="2 3" key="1">
    <citation type="submission" date="2019-01" db="EMBL/GenBank/DDBJ databases">
        <authorList>
            <person name="Chen W.-M."/>
        </authorList>
    </citation>
    <scope>NUCLEOTIDE SEQUENCE [LARGE SCALE GENOMIC DNA]</scope>
    <source>
        <strain evidence="2 3">TER-1</strain>
    </source>
</reference>
<gene>
    <name evidence="2" type="ORF">EOE48_27830</name>
</gene>
<name>A0A3S2YJN3_9HYPH</name>
<dbReference type="OrthoDB" id="461984at2"/>
<dbReference type="Pfam" id="PF01381">
    <property type="entry name" value="HTH_3"/>
    <property type="match status" value="1"/>
</dbReference>
<evidence type="ECO:0000259" key="1">
    <source>
        <dbReference type="PROSITE" id="PS50943"/>
    </source>
</evidence>
<dbReference type="InterPro" id="IPR001387">
    <property type="entry name" value="Cro/C1-type_HTH"/>
</dbReference>
<dbReference type="SUPFAM" id="SSF47413">
    <property type="entry name" value="lambda repressor-like DNA-binding domains"/>
    <property type="match status" value="1"/>
</dbReference>
<dbReference type="CDD" id="cd00093">
    <property type="entry name" value="HTH_XRE"/>
    <property type="match status" value="1"/>
</dbReference>
<dbReference type="AlphaFoldDB" id="A0A3S2YJN3"/>
<proteinExistence type="predicted"/>
<dbReference type="RefSeq" id="WP_127734133.1">
    <property type="nucleotide sequence ID" value="NZ_SACP01000056.1"/>
</dbReference>
<protein>
    <submittedName>
        <fullName evidence="2">Helix-turn-helix domain-containing protein</fullName>
    </submittedName>
</protein>
<accession>A0A3S2YJN3</accession>
<evidence type="ECO:0000313" key="3">
    <source>
        <dbReference type="Proteomes" id="UP000286997"/>
    </source>
</evidence>
<keyword evidence="3" id="KW-1185">Reference proteome</keyword>
<sequence>MSISMSPRHPREVREQLGMTQAQFARTINAPLATVKNWEQGRTTVPPYVNTLLLVMDREPEAVLRALGLGELRAP</sequence>
<dbReference type="EMBL" id="SACP01000056">
    <property type="protein sequence ID" value="RVU12499.1"/>
    <property type="molecule type" value="Genomic_DNA"/>
</dbReference>
<comment type="caution">
    <text evidence="2">The sequence shown here is derived from an EMBL/GenBank/DDBJ whole genome shotgun (WGS) entry which is preliminary data.</text>
</comment>
<feature type="domain" description="HTH cro/C1-type" evidence="1">
    <location>
        <begin position="11"/>
        <end position="43"/>
    </location>
</feature>
<dbReference type="InterPro" id="IPR010982">
    <property type="entry name" value="Lambda_DNA-bd_dom_sf"/>
</dbReference>
<dbReference type="Proteomes" id="UP000286997">
    <property type="component" value="Unassembled WGS sequence"/>
</dbReference>
<dbReference type="GO" id="GO:0003677">
    <property type="term" value="F:DNA binding"/>
    <property type="evidence" value="ECO:0007669"/>
    <property type="project" value="InterPro"/>
</dbReference>
<dbReference type="Gene3D" id="1.10.260.40">
    <property type="entry name" value="lambda repressor-like DNA-binding domains"/>
    <property type="match status" value="1"/>
</dbReference>
<evidence type="ECO:0000313" key="2">
    <source>
        <dbReference type="EMBL" id="RVU12499.1"/>
    </source>
</evidence>